<dbReference type="EMBL" id="CAJGYO010000827">
    <property type="protein sequence ID" value="CAD6343740.1"/>
    <property type="molecule type" value="Genomic_DNA"/>
</dbReference>
<dbReference type="Proteomes" id="UP000604825">
    <property type="component" value="Unassembled WGS sequence"/>
</dbReference>
<evidence type="ECO:0000313" key="5">
    <source>
        <dbReference type="EMBL" id="CAD6343740.1"/>
    </source>
</evidence>
<keyword evidence="3" id="KW-0809">Transit peptide</keyword>
<dbReference type="PROSITE" id="PS51375">
    <property type="entry name" value="PPR"/>
    <property type="match status" value="4"/>
</dbReference>
<accession>A0A811ST36</accession>
<evidence type="ECO:0000256" key="2">
    <source>
        <dbReference type="ARBA" id="ARBA00022737"/>
    </source>
</evidence>
<comment type="similarity">
    <text evidence="1">Belongs to the PPR family. P subfamily.</text>
</comment>
<dbReference type="Gene3D" id="1.25.40.10">
    <property type="entry name" value="Tetratricopeptide repeat domain"/>
    <property type="match status" value="2"/>
</dbReference>
<keyword evidence="2" id="KW-0677">Repeat</keyword>
<feature type="repeat" description="PPR" evidence="4">
    <location>
        <begin position="93"/>
        <end position="127"/>
    </location>
</feature>
<evidence type="ECO:0000256" key="4">
    <source>
        <dbReference type="PROSITE-ProRule" id="PRU00708"/>
    </source>
</evidence>
<feature type="repeat" description="PPR" evidence="4">
    <location>
        <begin position="129"/>
        <end position="164"/>
    </location>
</feature>
<proteinExistence type="inferred from homology"/>
<dbReference type="OrthoDB" id="680059at2759"/>
<evidence type="ECO:0000313" key="6">
    <source>
        <dbReference type="Proteomes" id="UP000604825"/>
    </source>
</evidence>
<dbReference type="NCBIfam" id="TIGR00756">
    <property type="entry name" value="PPR"/>
    <property type="match status" value="4"/>
</dbReference>
<evidence type="ECO:0000256" key="3">
    <source>
        <dbReference type="ARBA" id="ARBA00022946"/>
    </source>
</evidence>
<dbReference type="InterPro" id="IPR050872">
    <property type="entry name" value="PPR_P_subfamily"/>
</dbReference>
<dbReference type="Pfam" id="PF12854">
    <property type="entry name" value="PPR_1"/>
    <property type="match status" value="1"/>
</dbReference>
<evidence type="ECO:0008006" key="7">
    <source>
        <dbReference type="Google" id="ProtNLM"/>
    </source>
</evidence>
<dbReference type="PANTHER" id="PTHR46128:SF211">
    <property type="entry name" value="PENTACOTRIPEPTIDE-REPEAT REGION OF PRORP DOMAIN-CONTAINING PROTEIN"/>
    <property type="match status" value="1"/>
</dbReference>
<dbReference type="InterPro" id="IPR002885">
    <property type="entry name" value="PPR_rpt"/>
</dbReference>
<dbReference type="InterPro" id="IPR011990">
    <property type="entry name" value="TPR-like_helical_dom_sf"/>
</dbReference>
<dbReference type="Pfam" id="PF01535">
    <property type="entry name" value="PPR"/>
    <property type="match status" value="2"/>
</dbReference>
<organism evidence="5 6">
    <name type="scientific">Miscanthus lutarioriparius</name>
    <dbReference type="NCBI Taxonomy" id="422564"/>
    <lineage>
        <taxon>Eukaryota</taxon>
        <taxon>Viridiplantae</taxon>
        <taxon>Streptophyta</taxon>
        <taxon>Embryophyta</taxon>
        <taxon>Tracheophyta</taxon>
        <taxon>Spermatophyta</taxon>
        <taxon>Magnoliopsida</taxon>
        <taxon>Liliopsida</taxon>
        <taxon>Poales</taxon>
        <taxon>Poaceae</taxon>
        <taxon>PACMAD clade</taxon>
        <taxon>Panicoideae</taxon>
        <taxon>Andropogonodae</taxon>
        <taxon>Andropogoneae</taxon>
        <taxon>Saccharinae</taxon>
        <taxon>Miscanthus</taxon>
    </lineage>
</organism>
<dbReference type="PANTHER" id="PTHR46128">
    <property type="entry name" value="MITOCHONDRIAL GROUP I INTRON SPLICING FACTOR CCM1"/>
    <property type="match status" value="1"/>
</dbReference>
<keyword evidence="6" id="KW-1185">Reference proteome</keyword>
<name>A0A811ST36_9POAL</name>
<feature type="repeat" description="PPR" evidence="4">
    <location>
        <begin position="208"/>
        <end position="242"/>
    </location>
</feature>
<protein>
    <recommendedName>
        <fullName evidence="7">Pentatricopeptide repeat-containing protein</fullName>
    </recommendedName>
</protein>
<sequence>MSGRVSAVRDRCLELERVIGARARSGSLGLDDALKLFDGLRTHARPASVIAFNHLLTAVSRASGRRSSTSESELVVSLFNQMICECSIKVTPDLCTYSILIGCFCRMDHLEHGFATFGLILKTGWRVNNVVVISQLLKGLCDAKRVGEAMDVLIKRMPELGCTPNVVSYNTLLKGFCNEKRTGEALELLHMMADDQAFKMCSKDLQLDIITFTIMIGALLKGGRREDAMNLFGAISSYGLVLDAETYCLIAENLIEEESLEEFDGLFSAMEKNGTAPNSRLLNAIVRRLLHRGDISRAGAYLSKLNEKNFSLEASTTSMLISLFSREEYQHHAKFLPEKYRFLNEAKK</sequence>
<dbReference type="AlphaFoldDB" id="A0A811ST36"/>
<reference evidence="5" key="1">
    <citation type="submission" date="2020-10" db="EMBL/GenBank/DDBJ databases">
        <authorList>
            <person name="Han B."/>
            <person name="Lu T."/>
            <person name="Zhao Q."/>
            <person name="Huang X."/>
            <person name="Zhao Y."/>
        </authorList>
    </citation>
    <scope>NUCLEOTIDE SEQUENCE</scope>
</reference>
<comment type="caution">
    <text evidence="5">The sequence shown here is derived from an EMBL/GenBank/DDBJ whole genome shotgun (WGS) entry which is preliminary data.</text>
</comment>
<gene>
    <name evidence="5" type="ORF">NCGR_LOCUS67838</name>
</gene>
<evidence type="ECO:0000256" key="1">
    <source>
        <dbReference type="ARBA" id="ARBA00007626"/>
    </source>
</evidence>
<feature type="repeat" description="PPR" evidence="4">
    <location>
        <begin position="165"/>
        <end position="195"/>
    </location>
</feature>